<dbReference type="InterPro" id="IPR050789">
    <property type="entry name" value="Diverse_Enzym_Activities"/>
</dbReference>
<dbReference type="SUPFAM" id="SSF56601">
    <property type="entry name" value="beta-lactamase/transpeptidase-like"/>
    <property type="match status" value="1"/>
</dbReference>
<proteinExistence type="predicted"/>
<dbReference type="OrthoDB" id="9814204at2"/>
<feature type="domain" description="Beta-lactamase-related" evidence="1">
    <location>
        <begin position="81"/>
        <end position="382"/>
    </location>
</feature>
<comment type="caution">
    <text evidence="2">The sequence shown here is derived from an EMBL/GenBank/DDBJ whole genome shotgun (WGS) entry which is preliminary data.</text>
</comment>
<dbReference type="STRING" id="294935.ATN88_18430"/>
<dbReference type="PANTHER" id="PTHR43283:SF7">
    <property type="entry name" value="BETA-LACTAMASE-RELATED DOMAIN-CONTAINING PROTEIN"/>
    <property type="match status" value="1"/>
</dbReference>
<accession>A0A135I912</accession>
<organism evidence="2 3">
    <name type="scientific">Enterovibrio coralii</name>
    <dbReference type="NCBI Taxonomy" id="294935"/>
    <lineage>
        <taxon>Bacteria</taxon>
        <taxon>Pseudomonadati</taxon>
        <taxon>Pseudomonadota</taxon>
        <taxon>Gammaproteobacteria</taxon>
        <taxon>Vibrionales</taxon>
        <taxon>Vibrionaceae</taxon>
        <taxon>Enterovibrio</taxon>
    </lineage>
</organism>
<dbReference type="AlphaFoldDB" id="A0A135I912"/>
<dbReference type="RefSeq" id="WP_067415043.1">
    <property type="nucleotide sequence ID" value="NZ_LNTY01000032.1"/>
</dbReference>
<evidence type="ECO:0000259" key="1">
    <source>
        <dbReference type="Pfam" id="PF00144"/>
    </source>
</evidence>
<protein>
    <recommendedName>
        <fullName evidence="1">Beta-lactamase-related domain-containing protein</fullName>
    </recommendedName>
</protein>
<evidence type="ECO:0000313" key="2">
    <source>
        <dbReference type="EMBL" id="KXF81942.1"/>
    </source>
</evidence>
<reference evidence="2 3" key="1">
    <citation type="submission" date="2015-11" db="EMBL/GenBank/DDBJ databases">
        <title>Genomic Taxonomy of the Vibrionaceae.</title>
        <authorList>
            <person name="Gomez-Gil B."/>
            <person name="Enciso-Ibarra J."/>
        </authorList>
    </citation>
    <scope>NUCLEOTIDE SEQUENCE [LARGE SCALE GENOMIC DNA]</scope>
    <source>
        <strain evidence="2 3">CAIM 912</strain>
    </source>
</reference>
<dbReference type="Pfam" id="PF00144">
    <property type="entry name" value="Beta-lactamase"/>
    <property type="match status" value="1"/>
</dbReference>
<dbReference type="EMBL" id="LNTY01000032">
    <property type="protein sequence ID" value="KXF81942.1"/>
    <property type="molecule type" value="Genomic_DNA"/>
</dbReference>
<dbReference type="PANTHER" id="PTHR43283">
    <property type="entry name" value="BETA-LACTAMASE-RELATED"/>
    <property type="match status" value="1"/>
</dbReference>
<dbReference type="InterPro" id="IPR001466">
    <property type="entry name" value="Beta-lactam-related"/>
</dbReference>
<name>A0A135I912_9GAMM</name>
<dbReference type="InterPro" id="IPR012338">
    <property type="entry name" value="Beta-lactam/transpept-like"/>
</dbReference>
<gene>
    <name evidence="2" type="ORF">ATN88_18430</name>
</gene>
<dbReference type="Gene3D" id="3.40.710.10">
    <property type="entry name" value="DD-peptidase/beta-lactamase superfamily"/>
    <property type="match status" value="1"/>
</dbReference>
<dbReference type="Proteomes" id="UP000070529">
    <property type="component" value="Unassembled WGS sequence"/>
</dbReference>
<keyword evidence="3" id="KW-1185">Reference proteome</keyword>
<evidence type="ECO:0000313" key="3">
    <source>
        <dbReference type="Proteomes" id="UP000070529"/>
    </source>
</evidence>
<sequence>MRKRLWIKNGVIALFLVGLSVFVIRFAFYLPEPDLESFAWTQHSAQQDWNVVKPEAEGFDPITLVELHNQVTVRKTKKVQSLVIVRDGNLVFEQYYLVMSDEDGLPVPVHYPPTADTQHQMRSISKTVTATLIGSLIEESLLSGTDEPIYGFFDQNDIPNASKKAAVTIENALNFNSGLDWQEWRAASSDAFNMWVSPDPYHYVFSKDVIHPPGEVFEYQGGMSVLLGGVVEKVTGMDLREYADKRLFSPLGISNYDWFTHEATGDHLGSSGLYLRTRDLAKLGQLYLNEGEWNGTRIFSEQWAKESLKPAGRFWENKSIEYGHNWWFPKLTLRGEPIKIAGMRGTGGQEMFVLPDYNLVFAMTSGAYLSQDEDYPFELIADYVLPAIGVDNVKYEPKAS</sequence>